<reference evidence="2" key="1">
    <citation type="submission" date="2017-06" db="EMBL/GenBank/DDBJ databases">
        <authorList>
            <person name="Varghese N."/>
            <person name="Submissions S."/>
        </authorList>
    </citation>
    <scope>NUCLEOTIDE SEQUENCE [LARGE SCALE GENOMIC DNA]</scope>
    <source>
        <strain evidence="2">DSM 11116</strain>
    </source>
</reference>
<dbReference type="OrthoDB" id="885416at2"/>
<keyword evidence="2" id="KW-1185">Reference proteome</keyword>
<sequence length="178" mass="20451">MKRLLIFTLGILPLFSYGQTGPSTPEKLYKTAFLHIINSPEIKEWNQPCVIVFDSLVSFPQSIFTEQLAKRWGYSSYQKERLLLDSLITLEQATPHRATHFPFSTNLTKLPGAEKGCLAVMFSQLDNDVLLAEVSDIEAYPLARRNIISDFDKSVLYLLFFDRDGRVQRCYTRSLSYN</sequence>
<evidence type="ECO:0000313" key="2">
    <source>
        <dbReference type="Proteomes" id="UP000198131"/>
    </source>
</evidence>
<evidence type="ECO:0000313" key="1">
    <source>
        <dbReference type="EMBL" id="SNC62610.1"/>
    </source>
</evidence>
<gene>
    <name evidence="1" type="ORF">SAMN06265337_0706</name>
</gene>
<dbReference type="RefSeq" id="WP_088842019.1">
    <property type="nucleotide sequence ID" value="NZ_FYEW01000001.1"/>
</dbReference>
<name>A0A212T9S2_9BACT</name>
<proteinExistence type="predicted"/>
<organism evidence="1 2">
    <name type="scientific">Hymenobacter gelipurpurascens</name>
    <dbReference type="NCBI Taxonomy" id="89968"/>
    <lineage>
        <taxon>Bacteria</taxon>
        <taxon>Pseudomonadati</taxon>
        <taxon>Bacteroidota</taxon>
        <taxon>Cytophagia</taxon>
        <taxon>Cytophagales</taxon>
        <taxon>Hymenobacteraceae</taxon>
        <taxon>Hymenobacter</taxon>
    </lineage>
</organism>
<dbReference type="Proteomes" id="UP000198131">
    <property type="component" value="Unassembled WGS sequence"/>
</dbReference>
<protein>
    <submittedName>
        <fullName evidence="1">Uncharacterized protein</fullName>
    </submittedName>
</protein>
<dbReference type="EMBL" id="FYEW01000001">
    <property type="protein sequence ID" value="SNC62610.1"/>
    <property type="molecule type" value="Genomic_DNA"/>
</dbReference>
<dbReference type="AlphaFoldDB" id="A0A212T9S2"/>
<accession>A0A212T9S2</accession>